<dbReference type="PANTHER" id="PTHR12174">
    <property type="entry name" value="SIGNAL PEPTIDE PEPTIDASE"/>
    <property type="match status" value="1"/>
</dbReference>
<evidence type="ECO:0000313" key="9">
    <source>
        <dbReference type="EMBL" id="CAE0006646.1"/>
    </source>
</evidence>
<feature type="transmembrane region" description="Helical" evidence="8">
    <location>
        <begin position="126"/>
        <end position="146"/>
    </location>
</feature>
<evidence type="ECO:0000256" key="6">
    <source>
        <dbReference type="ARBA" id="ARBA00022989"/>
    </source>
</evidence>
<evidence type="ECO:0000256" key="7">
    <source>
        <dbReference type="ARBA" id="ARBA00023136"/>
    </source>
</evidence>
<evidence type="ECO:0008006" key="11">
    <source>
        <dbReference type="Google" id="ProtNLM"/>
    </source>
</evidence>
<name>A0A7S2YU25_9CHLO</name>
<dbReference type="Pfam" id="PF04258">
    <property type="entry name" value="Peptidase_A22B"/>
    <property type="match status" value="1"/>
</dbReference>
<keyword evidence="7 8" id="KW-0472">Membrane</keyword>
<feature type="transmembrane region" description="Helical" evidence="8">
    <location>
        <begin position="48"/>
        <end position="67"/>
    </location>
</feature>
<feature type="transmembrane region" description="Helical" evidence="8">
    <location>
        <begin position="319"/>
        <end position="342"/>
    </location>
</feature>
<protein>
    <recommendedName>
        <fullName evidence="11">Signal peptide peptidase</fullName>
    </recommendedName>
</protein>
<sequence length="389" mass="42411">MAATKYVSKACKAHVLLLLETVGPLVLQHLGWVPREGGDGGKAQSHVATLWTSVVLIATASSCIYAGSWRSVRPKPGEGEKVDDEDKPVSMTAGDAMRFPLVGSAVLLGLFTAIKLLPASMISLVVGWYFVLLGTFAIAATALPFVPFGNTRGFLKLGFLNKLPKIVKLFLFEAEDVGALEVTLAELICGLGSFGFCCWYHASRHWVSNNVIGIGFCVQGIEMLSLGSVQVGMILLSGLFFYDIFWVFFTPVMVTVAKSFDAPIKLLFLRSLSASVAGETGQAPKPQFSMLGLGDIVIPGIYLALLLRMDHKRGFDKSNYFGFVFVSYILGLVVTLVVMNVFNHAQPALLYLVPACLGATFLMAVKRKEVKFIFNWSEEEEEEDAKKDK</sequence>
<reference evidence="10" key="1">
    <citation type="submission" date="2021-01" db="EMBL/GenBank/DDBJ databases">
        <authorList>
            <person name="Corre E."/>
            <person name="Pelletier E."/>
            <person name="Niang G."/>
            <person name="Scheremetjew M."/>
            <person name="Finn R."/>
            <person name="Kale V."/>
            <person name="Holt S."/>
            <person name="Cochrane G."/>
            <person name="Meng A."/>
            <person name="Brown T."/>
            <person name="Cohen L."/>
        </authorList>
    </citation>
    <scope>NUCLEOTIDE SEQUENCE</scope>
    <source>
        <strain evidence="10">RCC856</strain>
    </source>
</reference>
<keyword evidence="4" id="KW-0378">Hydrolase</keyword>
<feature type="transmembrane region" description="Helical" evidence="8">
    <location>
        <begin position="96"/>
        <end position="114"/>
    </location>
</feature>
<dbReference type="AlphaFoldDB" id="A0A7S2YU25"/>
<dbReference type="GO" id="GO:0098553">
    <property type="term" value="C:lumenal side of endoplasmic reticulum membrane"/>
    <property type="evidence" value="ECO:0007669"/>
    <property type="project" value="TreeGrafter"/>
</dbReference>
<dbReference type="EMBL" id="HBHU01000104">
    <property type="protein sequence ID" value="CAE0006646.1"/>
    <property type="molecule type" value="Transcribed_RNA"/>
</dbReference>
<dbReference type="GO" id="GO:0006465">
    <property type="term" value="P:signal peptide processing"/>
    <property type="evidence" value="ECO:0007669"/>
    <property type="project" value="TreeGrafter"/>
</dbReference>
<dbReference type="GO" id="GO:0033619">
    <property type="term" value="P:membrane protein proteolysis"/>
    <property type="evidence" value="ECO:0007669"/>
    <property type="project" value="TreeGrafter"/>
</dbReference>
<keyword evidence="3 8" id="KW-0812">Transmembrane</keyword>
<evidence type="ECO:0000256" key="8">
    <source>
        <dbReference type="SAM" id="Phobius"/>
    </source>
</evidence>
<dbReference type="EMBL" id="HBHU01000116">
    <property type="protein sequence ID" value="CAE0006667.1"/>
    <property type="molecule type" value="Transcribed_RNA"/>
</dbReference>
<evidence type="ECO:0000256" key="2">
    <source>
        <dbReference type="ARBA" id="ARBA00006859"/>
    </source>
</evidence>
<comment type="subcellular location">
    <subcellularLocation>
        <location evidence="1">Endoplasmic reticulum membrane</location>
        <topology evidence="1">Multi-pass membrane protein</topology>
    </subcellularLocation>
</comment>
<evidence type="ECO:0000256" key="3">
    <source>
        <dbReference type="ARBA" id="ARBA00022692"/>
    </source>
</evidence>
<dbReference type="GO" id="GO:0098554">
    <property type="term" value="C:cytoplasmic side of endoplasmic reticulum membrane"/>
    <property type="evidence" value="ECO:0007669"/>
    <property type="project" value="TreeGrafter"/>
</dbReference>
<feature type="transmembrane region" description="Helical" evidence="8">
    <location>
        <begin position="348"/>
        <end position="365"/>
    </location>
</feature>
<comment type="similarity">
    <text evidence="2">Belongs to the peptidase A22B family.</text>
</comment>
<proteinExistence type="inferred from homology"/>
<gene>
    <name evidence="9" type="ORF">CLAU1311_LOCUS58</name>
    <name evidence="10" type="ORF">CLAU1311_LOCUS66</name>
</gene>
<evidence type="ECO:0000256" key="5">
    <source>
        <dbReference type="ARBA" id="ARBA00022824"/>
    </source>
</evidence>
<feature type="transmembrane region" description="Helical" evidence="8">
    <location>
        <begin position="231"/>
        <end position="249"/>
    </location>
</feature>
<dbReference type="PANTHER" id="PTHR12174:SF23">
    <property type="entry name" value="MINOR HISTOCOMPATIBILITY ANTIGEN H13"/>
    <property type="match status" value="1"/>
</dbReference>
<dbReference type="SMART" id="SM00730">
    <property type="entry name" value="PSN"/>
    <property type="match status" value="1"/>
</dbReference>
<evidence type="ECO:0000313" key="10">
    <source>
        <dbReference type="EMBL" id="CAE0006667.1"/>
    </source>
</evidence>
<dbReference type="InterPro" id="IPR007369">
    <property type="entry name" value="Peptidase_A22B_SPP"/>
</dbReference>
<evidence type="ECO:0000256" key="4">
    <source>
        <dbReference type="ARBA" id="ARBA00022801"/>
    </source>
</evidence>
<feature type="transmembrane region" description="Helical" evidence="8">
    <location>
        <begin position="288"/>
        <end position="307"/>
    </location>
</feature>
<dbReference type="InterPro" id="IPR006639">
    <property type="entry name" value="Preselin/SPP"/>
</dbReference>
<organism evidence="10">
    <name type="scientific">Chloropicon laureae</name>
    <dbReference type="NCBI Taxonomy" id="464258"/>
    <lineage>
        <taxon>Eukaryota</taxon>
        <taxon>Viridiplantae</taxon>
        <taxon>Chlorophyta</taxon>
        <taxon>Chloropicophyceae</taxon>
        <taxon>Chloropicales</taxon>
        <taxon>Chloropicaceae</taxon>
        <taxon>Chloropicon</taxon>
    </lineage>
</organism>
<keyword evidence="5" id="KW-0256">Endoplasmic reticulum</keyword>
<evidence type="ECO:0000256" key="1">
    <source>
        <dbReference type="ARBA" id="ARBA00004477"/>
    </source>
</evidence>
<accession>A0A7S2YU25</accession>
<dbReference type="GO" id="GO:0042500">
    <property type="term" value="F:aspartic endopeptidase activity, intramembrane cleaving"/>
    <property type="evidence" value="ECO:0007669"/>
    <property type="project" value="InterPro"/>
</dbReference>
<keyword evidence="6 8" id="KW-1133">Transmembrane helix</keyword>